<comment type="subcellular location">
    <subcellularLocation>
        <location evidence="1">Membrane</location>
        <topology evidence="1">Multi-pass membrane protein</topology>
    </subcellularLocation>
</comment>
<keyword evidence="3 5" id="KW-1133">Transmembrane helix</keyword>
<protein>
    <submittedName>
        <fullName evidence="7">MFS domain-containing protein</fullName>
    </submittedName>
</protein>
<feature type="transmembrane region" description="Helical" evidence="5">
    <location>
        <begin position="478"/>
        <end position="500"/>
    </location>
</feature>
<dbReference type="GO" id="GO:0022857">
    <property type="term" value="F:transmembrane transporter activity"/>
    <property type="evidence" value="ECO:0007669"/>
    <property type="project" value="InterPro"/>
</dbReference>
<dbReference type="InterPro" id="IPR011701">
    <property type="entry name" value="MFS"/>
</dbReference>
<evidence type="ECO:0000256" key="2">
    <source>
        <dbReference type="ARBA" id="ARBA00022692"/>
    </source>
</evidence>
<feature type="transmembrane region" description="Helical" evidence="5">
    <location>
        <begin position="232"/>
        <end position="253"/>
    </location>
</feature>
<feature type="transmembrane region" description="Helical" evidence="5">
    <location>
        <begin position="415"/>
        <end position="437"/>
    </location>
</feature>
<name>A0A0N4Z448_PARTI</name>
<feature type="transmembrane region" description="Helical" evidence="5">
    <location>
        <begin position="119"/>
        <end position="139"/>
    </location>
</feature>
<dbReference type="PANTHER" id="PTHR23507">
    <property type="entry name" value="ZGC:174356"/>
    <property type="match status" value="1"/>
</dbReference>
<dbReference type="GO" id="GO:0016020">
    <property type="term" value="C:membrane"/>
    <property type="evidence" value="ECO:0007669"/>
    <property type="project" value="UniProtKB-SubCell"/>
</dbReference>
<evidence type="ECO:0000256" key="3">
    <source>
        <dbReference type="ARBA" id="ARBA00022989"/>
    </source>
</evidence>
<sequence>MSETVESMSIVSNITSVTNQEVQSRGERRLSGSLMPHNENRFKLKLNVEPTLIILSLCVGILITVIPLFLFWGRCVEMADQFLPIPNNQNSTIRCANIFSRNETALRNAVEEDIAEMKIFIQLAGGLPTLIASPILGLWSDVYGGRKKVLVVTLFGLVIYTGLQLSAVLYHEVFNIWYILLLAEFIMGILGGIPTIFTSAIAILIDDSRKEMIGGNSGVPLRISITTSIQSVSLLFGNYLASYFLVPAALSIIQHVNSYIILISISLVGAIFCLLYSLIFVKTSTERDPNHGEESFCDTIGSIFGGLMDVLTMPRRGYLRVVVNISMFMIFIDCMTSDPSLFVLLLKGKPFFWPDVNFTYYVMLKTALGCIGMTVIPILLSFLPIHGKDSILLIIGFSSAAVIAFLTAIANSDYYIYVTGALYFFAAVNQPAFRSFLPKLVGQDQTARLFTLISLAYVVAPIISSTALNTIFEETFKQWPGFVFVIIGIINCLGVVAQCISHYLLKPIWKEDSVEYNALINE</sequence>
<feature type="transmembrane region" description="Helical" evidence="5">
    <location>
        <begin position="51"/>
        <end position="72"/>
    </location>
</feature>
<dbReference type="Gene3D" id="1.20.1250.20">
    <property type="entry name" value="MFS general substrate transporter like domains"/>
    <property type="match status" value="1"/>
</dbReference>
<feature type="transmembrane region" description="Helical" evidence="5">
    <location>
        <begin position="358"/>
        <end position="383"/>
    </location>
</feature>
<feature type="transmembrane region" description="Helical" evidence="5">
    <location>
        <begin position="259"/>
        <end position="281"/>
    </location>
</feature>
<evidence type="ECO:0000313" key="7">
    <source>
        <dbReference type="WBParaSite" id="PTRK_0000176900.1"/>
    </source>
</evidence>
<feature type="transmembrane region" description="Helical" evidence="5">
    <location>
        <begin position="176"/>
        <end position="205"/>
    </location>
</feature>
<accession>A0A0N4Z448</accession>
<reference evidence="7" key="1">
    <citation type="submission" date="2017-02" db="UniProtKB">
        <authorList>
            <consortium name="WormBaseParasite"/>
        </authorList>
    </citation>
    <scope>IDENTIFICATION</scope>
</reference>
<evidence type="ECO:0000256" key="1">
    <source>
        <dbReference type="ARBA" id="ARBA00004141"/>
    </source>
</evidence>
<dbReference type="InterPro" id="IPR036259">
    <property type="entry name" value="MFS_trans_sf"/>
</dbReference>
<organism evidence="6 7">
    <name type="scientific">Parastrongyloides trichosuri</name>
    <name type="common">Possum-specific nematode worm</name>
    <dbReference type="NCBI Taxonomy" id="131310"/>
    <lineage>
        <taxon>Eukaryota</taxon>
        <taxon>Metazoa</taxon>
        <taxon>Ecdysozoa</taxon>
        <taxon>Nematoda</taxon>
        <taxon>Chromadorea</taxon>
        <taxon>Rhabditida</taxon>
        <taxon>Tylenchina</taxon>
        <taxon>Panagrolaimomorpha</taxon>
        <taxon>Strongyloidoidea</taxon>
        <taxon>Strongyloididae</taxon>
        <taxon>Parastrongyloides</taxon>
    </lineage>
</organism>
<evidence type="ECO:0000256" key="4">
    <source>
        <dbReference type="ARBA" id="ARBA00023136"/>
    </source>
</evidence>
<dbReference type="Proteomes" id="UP000038045">
    <property type="component" value="Unplaced"/>
</dbReference>
<dbReference type="SUPFAM" id="SSF103473">
    <property type="entry name" value="MFS general substrate transporter"/>
    <property type="match status" value="1"/>
</dbReference>
<dbReference type="PANTHER" id="PTHR23507:SF6">
    <property type="entry name" value="PROTON-COUPLED FOLATE TRANSPORTER"/>
    <property type="match status" value="1"/>
</dbReference>
<feature type="transmembrane region" description="Helical" evidence="5">
    <location>
        <begin position="390"/>
        <end position="409"/>
    </location>
</feature>
<evidence type="ECO:0000256" key="5">
    <source>
        <dbReference type="SAM" id="Phobius"/>
    </source>
</evidence>
<evidence type="ECO:0000313" key="6">
    <source>
        <dbReference type="Proteomes" id="UP000038045"/>
    </source>
</evidence>
<feature type="transmembrane region" description="Helical" evidence="5">
    <location>
        <begin position="321"/>
        <end position="346"/>
    </location>
</feature>
<dbReference type="AlphaFoldDB" id="A0A0N4Z448"/>
<keyword evidence="2 5" id="KW-0812">Transmembrane</keyword>
<dbReference type="Pfam" id="PF07690">
    <property type="entry name" value="MFS_1"/>
    <property type="match status" value="1"/>
</dbReference>
<feature type="transmembrane region" description="Helical" evidence="5">
    <location>
        <begin position="151"/>
        <end position="170"/>
    </location>
</feature>
<feature type="transmembrane region" description="Helical" evidence="5">
    <location>
        <begin position="449"/>
        <end position="472"/>
    </location>
</feature>
<keyword evidence="6" id="KW-1185">Reference proteome</keyword>
<proteinExistence type="predicted"/>
<dbReference type="WBParaSite" id="PTRK_0000176900.1">
    <property type="protein sequence ID" value="PTRK_0000176900.1"/>
    <property type="gene ID" value="PTRK_0000176900"/>
</dbReference>
<keyword evidence="4 5" id="KW-0472">Membrane</keyword>